<keyword evidence="2" id="KW-0732">Signal</keyword>
<protein>
    <submittedName>
        <fullName evidence="3">Carbohydrate ABC transporter substrate-binding protein</fullName>
    </submittedName>
</protein>
<feature type="coiled-coil region" evidence="1">
    <location>
        <begin position="395"/>
        <end position="422"/>
    </location>
</feature>
<accession>A0A9D1EMP2</accession>
<organism evidence="3 4">
    <name type="scientific">Candidatus Faeciplasma gallinarum</name>
    <dbReference type="NCBI Taxonomy" id="2840799"/>
    <lineage>
        <taxon>Bacteria</taxon>
        <taxon>Bacillati</taxon>
        <taxon>Bacillota</taxon>
        <taxon>Clostridia</taxon>
        <taxon>Eubacteriales</taxon>
        <taxon>Oscillospiraceae</taxon>
        <taxon>Oscillospiraceae incertae sedis</taxon>
        <taxon>Candidatus Faeciplasma</taxon>
    </lineage>
</organism>
<gene>
    <name evidence="3" type="ORF">IAD01_02535</name>
</gene>
<sequence length="422" mass="48103">MKIKRLLCLALVPIIVLMVSCSGDSGTGHQSSFADSDSHPVQEVVINSNFLPGITEFEFEAISQATGIKISTTNYLIDEFFIKILAGDSDVDIYFVRPTEIRLLCEQGIYYPFESEIISDFNDRCFDYLKDCCDVEGQTVYMPISNSVTAVLMPKAAIEETGMEYSDIEYLDGYLEFARNYSGSRTAFTNGSTLFSLLENQYEHFVCDFENNEFDYITPEYLNLYESLLGGYLRYAQEPGAPAGFTHSLAQNGACHSDNVLMTIGSYDSYQDYNDSSYGNGTYNAYGKSVFFEKWRAFPLPKISDKVSGNPTSNLFAMINPYSENKEAAVKVLEEIASNYYVYGDYYTSYSFLFEDKSDYPEKYHPESEIFSDFYDIVKNGYINKYVIFTSHPDIEEYQNGRATLEEAVAMYQREVEMWLNE</sequence>
<comment type="caution">
    <text evidence="3">The sequence shown here is derived from an EMBL/GenBank/DDBJ whole genome shotgun (WGS) entry which is preliminary data.</text>
</comment>
<dbReference type="PROSITE" id="PS51257">
    <property type="entry name" value="PROKAR_LIPOPROTEIN"/>
    <property type="match status" value="1"/>
</dbReference>
<evidence type="ECO:0000256" key="2">
    <source>
        <dbReference type="SAM" id="SignalP"/>
    </source>
</evidence>
<reference evidence="3" key="1">
    <citation type="submission" date="2020-10" db="EMBL/GenBank/DDBJ databases">
        <authorList>
            <person name="Gilroy R."/>
        </authorList>
    </citation>
    <scope>NUCLEOTIDE SEQUENCE</scope>
    <source>
        <strain evidence="3">CHK157-1446</strain>
    </source>
</reference>
<evidence type="ECO:0000313" key="4">
    <source>
        <dbReference type="Proteomes" id="UP000823982"/>
    </source>
</evidence>
<dbReference type="EMBL" id="DVIR01000027">
    <property type="protein sequence ID" value="HIS24263.1"/>
    <property type="molecule type" value="Genomic_DNA"/>
</dbReference>
<name>A0A9D1EMP2_9FIRM</name>
<reference evidence="3" key="2">
    <citation type="journal article" date="2021" name="PeerJ">
        <title>Extensive microbial diversity within the chicken gut microbiome revealed by metagenomics and culture.</title>
        <authorList>
            <person name="Gilroy R."/>
            <person name="Ravi A."/>
            <person name="Getino M."/>
            <person name="Pursley I."/>
            <person name="Horton D.L."/>
            <person name="Alikhan N.F."/>
            <person name="Baker D."/>
            <person name="Gharbi K."/>
            <person name="Hall N."/>
            <person name="Watson M."/>
            <person name="Adriaenssens E.M."/>
            <person name="Foster-Nyarko E."/>
            <person name="Jarju S."/>
            <person name="Secka A."/>
            <person name="Antonio M."/>
            <person name="Oren A."/>
            <person name="Chaudhuri R.R."/>
            <person name="La Ragione R."/>
            <person name="Hildebrand F."/>
            <person name="Pallen M.J."/>
        </authorList>
    </citation>
    <scope>NUCLEOTIDE SEQUENCE</scope>
    <source>
        <strain evidence="3">CHK157-1446</strain>
    </source>
</reference>
<feature type="chain" id="PRO_5039543143" evidence="2">
    <location>
        <begin position="24"/>
        <end position="422"/>
    </location>
</feature>
<dbReference type="Gene3D" id="3.40.190.10">
    <property type="entry name" value="Periplasmic binding protein-like II"/>
    <property type="match status" value="1"/>
</dbReference>
<evidence type="ECO:0000313" key="3">
    <source>
        <dbReference type="EMBL" id="HIS24263.1"/>
    </source>
</evidence>
<evidence type="ECO:0000256" key="1">
    <source>
        <dbReference type="SAM" id="Coils"/>
    </source>
</evidence>
<dbReference type="SUPFAM" id="SSF53850">
    <property type="entry name" value="Periplasmic binding protein-like II"/>
    <property type="match status" value="1"/>
</dbReference>
<feature type="signal peptide" evidence="2">
    <location>
        <begin position="1"/>
        <end position="23"/>
    </location>
</feature>
<proteinExistence type="predicted"/>
<dbReference type="Proteomes" id="UP000823982">
    <property type="component" value="Unassembled WGS sequence"/>
</dbReference>
<keyword evidence="1" id="KW-0175">Coiled coil</keyword>
<dbReference type="AlphaFoldDB" id="A0A9D1EMP2"/>